<dbReference type="CDD" id="cd05251">
    <property type="entry name" value="NmrA_like_SDR_a"/>
    <property type="match status" value="1"/>
</dbReference>
<dbReference type="InterPro" id="IPR008030">
    <property type="entry name" value="NmrA-like"/>
</dbReference>
<sequence length="321" mass="34606">MSKKTVTVVGATGTQGKGVIAAFLNNPSYHIRALTRSPTSASALALSAQGLEVVQADINDPASLKAAFAGSHVIYAVTNFFEPFAALQSGLKALDVEVQQGINLANAAAATPTLEHYIWSTLPNASAISGGKYLIPHFEGKNRVDAYIKDKLPALWAKTTLFWVSYYGNNYAYPMYTPYLIPTTGKYVQFGNYAPSTLIRTIGDVVTNVGPFIKAVVEQPDKTTRGAVVLAALPQTYTADELLQTWARVKGVKAQLVQVSGQAFSELWPVWADEMGVMMEFWEEFGDKSWSVGDGEGVLDAEALGVKGLQGIEEAFRGLEV</sequence>
<dbReference type="SUPFAM" id="SSF51735">
    <property type="entry name" value="NAD(P)-binding Rossmann-fold domains"/>
    <property type="match status" value="1"/>
</dbReference>
<protein>
    <recommendedName>
        <fullName evidence="3">NmrA-like domain-containing protein</fullName>
    </recommendedName>
</protein>
<comment type="caution">
    <text evidence="4">The sequence shown here is derived from an EMBL/GenBank/DDBJ whole genome shotgun (WGS) entry which is preliminary data.</text>
</comment>
<name>A0AAE0M8D6_9PEZI</name>
<dbReference type="AlphaFoldDB" id="A0AAE0M8D6"/>
<gene>
    <name evidence="4" type="ORF">B0T19DRAFT_462409</name>
</gene>
<keyword evidence="5" id="KW-1185">Reference proteome</keyword>
<dbReference type="InterPro" id="IPR036291">
    <property type="entry name" value="NAD(P)-bd_dom_sf"/>
</dbReference>
<evidence type="ECO:0000256" key="1">
    <source>
        <dbReference type="ARBA" id="ARBA00006328"/>
    </source>
</evidence>
<evidence type="ECO:0000259" key="3">
    <source>
        <dbReference type="Pfam" id="PF05368"/>
    </source>
</evidence>
<reference evidence="4" key="2">
    <citation type="submission" date="2023-06" db="EMBL/GenBank/DDBJ databases">
        <authorList>
            <consortium name="Lawrence Berkeley National Laboratory"/>
            <person name="Haridas S."/>
            <person name="Hensen N."/>
            <person name="Bonometti L."/>
            <person name="Westerberg I."/>
            <person name="Brannstrom I.O."/>
            <person name="Guillou S."/>
            <person name="Cros-Aarteil S."/>
            <person name="Calhoun S."/>
            <person name="Kuo A."/>
            <person name="Mondo S."/>
            <person name="Pangilinan J."/>
            <person name="Riley R."/>
            <person name="Labutti K."/>
            <person name="Andreopoulos B."/>
            <person name="Lipzen A."/>
            <person name="Chen C."/>
            <person name="Yanf M."/>
            <person name="Daum C."/>
            <person name="Ng V."/>
            <person name="Clum A."/>
            <person name="Steindorff A."/>
            <person name="Ohm R."/>
            <person name="Martin F."/>
            <person name="Silar P."/>
            <person name="Natvig D."/>
            <person name="Lalanne C."/>
            <person name="Gautier V."/>
            <person name="Ament-Velasquez S.L."/>
            <person name="Kruys A."/>
            <person name="Hutchinson M.I."/>
            <person name="Powell A.J."/>
            <person name="Barry K."/>
            <person name="Miller A.N."/>
            <person name="Grigoriev I.V."/>
            <person name="Debuchy R."/>
            <person name="Gladieux P."/>
            <person name="Thoren M.H."/>
            <person name="Johannesson H."/>
        </authorList>
    </citation>
    <scope>NUCLEOTIDE SEQUENCE</scope>
    <source>
        <strain evidence="4">SMH4131-1</strain>
    </source>
</reference>
<dbReference type="GO" id="GO:0005634">
    <property type="term" value="C:nucleus"/>
    <property type="evidence" value="ECO:0007669"/>
    <property type="project" value="TreeGrafter"/>
</dbReference>
<evidence type="ECO:0000313" key="5">
    <source>
        <dbReference type="Proteomes" id="UP001286456"/>
    </source>
</evidence>
<evidence type="ECO:0000313" key="4">
    <source>
        <dbReference type="EMBL" id="KAK3323102.1"/>
    </source>
</evidence>
<evidence type="ECO:0000256" key="2">
    <source>
        <dbReference type="ARBA" id="ARBA00022857"/>
    </source>
</evidence>
<comment type="similarity">
    <text evidence="1">Belongs to the NmrA-type oxidoreductase family.</text>
</comment>
<feature type="domain" description="NmrA-like" evidence="3">
    <location>
        <begin position="3"/>
        <end position="288"/>
    </location>
</feature>
<accession>A0AAE0M8D6</accession>
<dbReference type="InterPro" id="IPR051164">
    <property type="entry name" value="NmrA-like_oxidored"/>
</dbReference>
<dbReference type="PANTHER" id="PTHR42748:SF28">
    <property type="entry name" value="NMRA-LIKE DOMAIN-CONTAINING PROTEIN"/>
    <property type="match status" value="1"/>
</dbReference>
<dbReference type="Gene3D" id="3.90.25.10">
    <property type="entry name" value="UDP-galactose 4-epimerase, domain 1"/>
    <property type="match status" value="1"/>
</dbReference>
<reference evidence="4" key="1">
    <citation type="journal article" date="2023" name="Mol. Phylogenet. Evol.">
        <title>Genome-scale phylogeny and comparative genomics of the fungal order Sordariales.</title>
        <authorList>
            <person name="Hensen N."/>
            <person name="Bonometti L."/>
            <person name="Westerberg I."/>
            <person name="Brannstrom I.O."/>
            <person name="Guillou S."/>
            <person name="Cros-Aarteil S."/>
            <person name="Calhoun S."/>
            <person name="Haridas S."/>
            <person name="Kuo A."/>
            <person name="Mondo S."/>
            <person name="Pangilinan J."/>
            <person name="Riley R."/>
            <person name="LaButti K."/>
            <person name="Andreopoulos B."/>
            <person name="Lipzen A."/>
            <person name="Chen C."/>
            <person name="Yan M."/>
            <person name="Daum C."/>
            <person name="Ng V."/>
            <person name="Clum A."/>
            <person name="Steindorff A."/>
            <person name="Ohm R.A."/>
            <person name="Martin F."/>
            <person name="Silar P."/>
            <person name="Natvig D.O."/>
            <person name="Lalanne C."/>
            <person name="Gautier V."/>
            <person name="Ament-Velasquez S.L."/>
            <person name="Kruys A."/>
            <person name="Hutchinson M.I."/>
            <person name="Powell A.J."/>
            <person name="Barry K."/>
            <person name="Miller A.N."/>
            <person name="Grigoriev I.V."/>
            <person name="Debuchy R."/>
            <person name="Gladieux P."/>
            <person name="Hiltunen Thoren M."/>
            <person name="Johannesson H."/>
        </authorList>
    </citation>
    <scope>NUCLEOTIDE SEQUENCE</scope>
    <source>
        <strain evidence="4">SMH4131-1</strain>
    </source>
</reference>
<dbReference type="PANTHER" id="PTHR42748">
    <property type="entry name" value="NITROGEN METABOLITE REPRESSION PROTEIN NMRA FAMILY MEMBER"/>
    <property type="match status" value="1"/>
</dbReference>
<organism evidence="4 5">
    <name type="scientific">Cercophora scortea</name>
    <dbReference type="NCBI Taxonomy" id="314031"/>
    <lineage>
        <taxon>Eukaryota</taxon>
        <taxon>Fungi</taxon>
        <taxon>Dikarya</taxon>
        <taxon>Ascomycota</taxon>
        <taxon>Pezizomycotina</taxon>
        <taxon>Sordariomycetes</taxon>
        <taxon>Sordariomycetidae</taxon>
        <taxon>Sordariales</taxon>
        <taxon>Lasiosphaeriaceae</taxon>
        <taxon>Cercophora</taxon>
    </lineage>
</organism>
<dbReference type="Pfam" id="PF05368">
    <property type="entry name" value="NmrA"/>
    <property type="match status" value="1"/>
</dbReference>
<dbReference type="Gene3D" id="3.40.50.720">
    <property type="entry name" value="NAD(P)-binding Rossmann-like Domain"/>
    <property type="match status" value="1"/>
</dbReference>
<dbReference type="EMBL" id="JAUEPO010000004">
    <property type="protein sequence ID" value="KAK3323102.1"/>
    <property type="molecule type" value="Genomic_DNA"/>
</dbReference>
<proteinExistence type="inferred from homology"/>
<dbReference type="Proteomes" id="UP001286456">
    <property type="component" value="Unassembled WGS sequence"/>
</dbReference>
<keyword evidence="2" id="KW-0521">NADP</keyword>